<dbReference type="InterPro" id="IPR036388">
    <property type="entry name" value="WH-like_DNA-bd_sf"/>
</dbReference>
<dbReference type="GO" id="GO:0000976">
    <property type="term" value="F:transcription cis-regulatory region binding"/>
    <property type="evidence" value="ECO:0007669"/>
    <property type="project" value="TreeGrafter"/>
</dbReference>
<dbReference type="GO" id="GO:0003700">
    <property type="term" value="F:DNA-binding transcription factor activity"/>
    <property type="evidence" value="ECO:0007669"/>
    <property type="project" value="InterPro"/>
</dbReference>
<dbReference type="SUPFAM" id="SSF53850">
    <property type="entry name" value="Periplasmic binding protein-like II"/>
    <property type="match status" value="1"/>
</dbReference>
<accession>A0A1W1UBW5</accession>
<dbReference type="PANTHER" id="PTHR30126:SF40">
    <property type="entry name" value="HTH-TYPE TRANSCRIPTIONAL REGULATOR GLTR"/>
    <property type="match status" value="1"/>
</dbReference>
<evidence type="ECO:0000256" key="3">
    <source>
        <dbReference type="ARBA" id="ARBA00023125"/>
    </source>
</evidence>
<evidence type="ECO:0000259" key="5">
    <source>
        <dbReference type="PROSITE" id="PS50931"/>
    </source>
</evidence>
<dbReference type="InterPro" id="IPR000847">
    <property type="entry name" value="LysR_HTH_N"/>
</dbReference>
<evidence type="ECO:0000256" key="4">
    <source>
        <dbReference type="ARBA" id="ARBA00023163"/>
    </source>
</evidence>
<dbReference type="PROSITE" id="PS50931">
    <property type="entry name" value="HTH_LYSR"/>
    <property type="match status" value="1"/>
</dbReference>
<comment type="similarity">
    <text evidence="1">Belongs to the LysR transcriptional regulatory family.</text>
</comment>
<evidence type="ECO:0000313" key="6">
    <source>
        <dbReference type="EMBL" id="SMB78543.1"/>
    </source>
</evidence>
<keyword evidence="2" id="KW-0805">Transcription regulation</keyword>
<gene>
    <name evidence="6" type="ORF">SAMN00790413_06702</name>
</gene>
<protein>
    <submittedName>
        <fullName evidence="6">DNA-binding transcriptional regulator, LysR family</fullName>
    </submittedName>
</protein>
<feature type="domain" description="HTH lysR-type" evidence="5">
    <location>
        <begin position="19"/>
        <end position="71"/>
    </location>
</feature>
<keyword evidence="3 6" id="KW-0238">DNA-binding</keyword>
<dbReference type="OrthoDB" id="63123at2"/>
<dbReference type="AlphaFoldDB" id="A0A1W1UBW5"/>
<dbReference type="Gene3D" id="3.40.190.290">
    <property type="match status" value="1"/>
</dbReference>
<dbReference type="Pfam" id="PF00126">
    <property type="entry name" value="HTH_1"/>
    <property type="match status" value="1"/>
</dbReference>
<dbReference type="PANTHER" id="PTHR30126">
    <property type="entry name" value="HTH-TYPE TRANSCRIPTIONAL REGULATOR"/>
    <property type="match status" value="1"/>
</dbReference>
<dbReference type="SUPFAM" id="SSF46785">
    <property type="entry name" value="Winged helix' DNA-binding domain"/>
    <property type="match status" value="1"/>
</dbReference>
<dbReference type="InterPro" id="IPR005119">
    <property type="entry name" value="LysR_subst-bd"/>
</dbReference>
<proteinExistence type="inferred from homology"/>
<evidence type="ECO:0000256" key="2">
    <source>
        <dbReference type="ARBA" id="ARBA00023015"/>
    </source>
</evidence>
<name>A0A1W1UBW5_9DEIO</name>
<dbReference type="Proteomes" id="UP000192582">
    <property type="component" value="Unassembled WGS sequence"/>
</dbReference>
<dbReference type="STRING" id="695939.SAMN00790413_06702"/>
<evidence type="ECO:0000313" key="7">
    <source>
        <dbReference type="Proteomes" id="UP000192582"/>
    </source>
</evidence>
<sequence>MASRPPWPYGSSPLLRTPLSALLAVAENGSFSEAAARLGLAQSTLSYAVRQAEDALGVIIFERGRHGARLTPAGQAVMVHARHAALAVEAMQLTAHGQLSGTLRVAACRSILKHVVTPALRTFNARYPQVEVVVTDTRGEHEEVAHLVTSGAVHLGLGRLPMPAGLVTAPVVADEYLLVTAASAPPLRTWDDLHAGRYIVCEEDCAPYVAAHIARHSRPPHAAVRLSDPGVVLGLVAEGHGFTILSRLVVTPLPSGLRTESLPTPLWRSTGLVTTEAGVCHPLATAFQQFVLTPEAVRDQVGSLARLLHFPEPLPAKAAPSSQPVASAPV</sequence>
<dbReference type="Pfam" id="PF03466">
    <property type="entry name" value="LysR_substrate"/>
    <property type="match status" value="1"/>
</dbReference>
<dbReference type="Gene3D" id="1.10.10.10">
    <property type="entry name" value="Winged helix-like DNA-binding domain superfamily/Winged helix DNA-binding domain"/>
    <property type="match status" value="1"/>
</dbReference>
<keyword evidence="4" id="KW-0804">Transcription</keyword>
<organism evidence="6 7">
    <name type="scientific">Deinococcus hopiensis KR-140</name>
    <dbReference type="NCBI Taxonomy" id="695939"/>
    <lineage>
        <taxon>Bacteria</taxon>
        <taxon>Thermotogati</taxon>
        <taxon>Deinococcota</taxon>
        <taxon>Deinococci</taxon>
        <taxon>Deinococcales</taxon>
        <taxon>Deinococcaceae</taxon>
        <taxon>Deinococcus</taxon>
    </lineage>
</organism>
<evidence type="ECO:0000256" key="1">
    <source>
        <dbReference type="ARBA" id="ARBA00009437"/>
    </source>
</evidence>
<dbReference type="CDD" id="cd05466">
    <property type="entry name" value="PBP2_LTTR_substrate"/>
    <property type="match status" value="1"/>
</dbReference>
<keyword evidence="7" id="KW-1185">Reference proteome</keyword>
<dbReference type="EMBL" id="FWWU01000002">
    <property type="protein sequence ID" value="SMB78543.1"/>
    <property type="molecule type" value="Genomic_DNA"/>
</dbReference>
<reference evidence="6 7" key="1">
    <citation type="submission" date="2017-04" db="EMBL/GenBank/DDBJ databases">
        <authorList>
            <person name="Afonso C.L."/>
            <person name="Miller P.J."/>
            <person name="Scott M.A."/>
            <person name="Spackman E."/>
            <person name="Goraichik I."/>
            <person name="Dimitrov K.M."/>
            <person name="Suarez D.L."/>
            <person name="Swayne D.E."/>
        </authorList>
    </citation>
    <scope>NUCLEOTIDE SEQUENCE [LARGE SCALE GENOMIC DNA]</scope>
    <source>
        <strain evidence="6 7">KR-140</strain>
    </source>
</reference>
<dbReference type="InterPro" id="IPR036390">
    <property type="entry name" value="WH_DNA-bd_sf"/>
</dbReference>